<dbReference type="PANTHER" id="PTHR13269">
    <property type="entry name" value="NUCLEOPORIN NDC1"/>
    <property type="match status" value="1"/>
</dbReference>
<feature type="transmembrane region" description="Helical" evidence="13">
    <location>
        <begin position="108"/>
        <end position="127"/>
    </location>
</feature>
<keyword evidence="6" id="KW-0509">mRNA transport</keyword>
<comment type="similarity">
    <text evidence="3">Belongs to the NDC1 family.</text>
</comment>
<keyword evidence="11 13" id="KW-0472">Membrane</keyword>
<evidence type="ECO:0000256" key="1">
    <source>
        <dbReference type="ARBA" id="ARBA00004232"/>
    </source>
</evidence>
<keyword evidence="5 13" id="KW-0812">Transmembrane</keyword>
<dbReference type="PANTHER" id="PTHR13269:SF6">
    <property type="entry name" value="NUCLEOPORIN NDC1"/>
    <property type="match status" value="1"/>
</dbReference>
<evidence type="ECO:0000256" key="3">
    <source>
        <dbReference type="ARBA" id="ARBA00005760"/>
    </source>
</evidence>
<evidence type="ECO:0000256" key="10">
    <source>
        <dbReference type="ARBA" id="ARBA00023132"/>
    </source>
</evidence>
<evidence type="ECO:0000256" key="9">
    <source>
        <dbReference type="ARBA" id="ARBA00023010"/>
    </source>
</evidence>
<sequence>MVNNCYNVFSLKTLLFSVLLFAIGSIVSVLRNLKFTVWEPVYPSNIAELLSVCTSTDNLLVLAVHIIGSLVVICSYFSWIMEEKYTLDFFLTPPGHYLGARQLNQEKIFIYLYAIILGANYTVNFLMNKEFVVKISNVQQPFLFEMKNSLGTVLYKSAMRAVNSFGWTYVIFIICNGSIYHFVAHIFGSYYRVLDTPIVGFRWIDIHLFLRLIVAGILTTTVYNLSNRIYDAVYSYTLPYTDPYVNQFECLIQGLSNKEHDVIRVAAFSELALLSKKRPEKRKALFHAVGNEVHENAWYKIMTQCLLVIDDMRTKIDIEYNGVQPVVTPTPVAKPVEQTISNRLAFSDGPIFTATKKNQVYYDDRTGSIFSEVSELAESIPSNLPPPETLITSCIGCLQKSVVVDMIKSLEFRFGSIGVLESVYADTVLRRMQTVFHKHRLVIWAVQSLGSLTAGSLKEDAYGFVQNDIERILNTLLGSLVQVENYLQSPPTGYKKLLDQHLIPGEVEAVILALKEAIYQITTTFSLYNEHFKIDNKYTNKWNSFLNFQE</sequence>
<evidence type="ECO:0000256" key="4">
    <source>
        <dbReference type="ARBA" id="ARBA00022448"/>
    </source>
</evidence>
<evidence type="ECO:0000256" key="2">
    <source>
        <dbReference type="ARBA" id="ARBA00004567"/>
    </source>
</evidence>
<name>A0ABP9YPL7_9FUNG</name>
<feature type="transmembrane region" description="Helical" evidence="13">
    <location>
        <begin position="208"/>
        <end position="226"/>
    </location>
</feature>
<dbReference type="InterPro" id="IPR019049">
    <property type="entry name" value="Nucleoporin_prot_Ndc1/Nup"/>
</dbReference>
<evidence type="ECO:0000256" key="13">
    <source>
        <dbReference type="SAM" id="Phobius"/>
    </source>
</evidence>
<dbReference type="Pfam" id="PF09531">
    <property type="entry name" value="Ndc1_Nup"/>
    <property type="match status" value="1"/>
</dbReference>
<feature type="transmembrane region" description="Helical" evidence="13">
    <location>
        <begin position="166"/>
        <end position="188"/>
    </location>
</feature>
<keyword evidence="9" id="KW-0811">Translocation</keyword>
<evidence type="ECO:0008006" key="16">
    <source>
        <dbReference type="Google" id="ProtNLM"/>
    </source>
</evidence>
<keyword evidence="12" id="KW-0539">Nucleus</keyword>
<evidence type="ECO:0000256" key="7">
    <source>
        <dbReference type="ARBA" id="ARBA00022927"/>
    </source>
</evidence>
<dbReference type="EMBL" id="BAABUK010000003">
    <property type="protein sequence ID" value="GAA5808790.1"/>
    <property type="molecule type" value="Genomic_DNA"/>
</dbReference>
<evidence type="ECO:0000313" key="15">
    <source>
        <dbReference type="Proteomes" id="UP001473302"/>
    </source>
</evidence>
<keyword evidence="7" id="KW-0653">Protein transport</keyword>
<comment type="subcellular location">
    <subcellularLocation>
        <location evidence="1">Nucleus membrane</location>
        <topology evidence="1">Multi-pass membrane protein</topology>
    </subcellularLocation>
    <subcellularLocation>
        <location evidence="2">Nucleus</location>
        <location evidence="2">Nuclear pore complex</location>
    </subcellularLocation>
</comment>
<organism evidence="14 15">
    <name type="scientific">Mucor flavus</name>
    <dbReference type="NCBI Taxonomy" id="439312"/>
    <lineage>
        <taxon>Eukaryota</taxon>
        <taxon>Fungi</taxon>
        <taxon>Fungi incertae sedis</taxon>
        <taxon>Mucoromycota</taxon>
        <taxon>Mucoromycotina</taxon>
        <taxon>Mucoromycetes</taxon>
        <taxon>Mucorales</taxon>
        <taxon>Mucorineae</taxon>
        <taxon>Mucoraceae</taxon>
        <taxon>Mucor</taxon>
    </lineage>
</organism>
<reference evidence="14 15" key="1">
    <citation type="submission" date="2024-04" db="EMBL/GenBank/DDBJ databases">
        <title>genome sequences of Mucor flavus KT1a and Helicostylum pulchrum KT1b strains isolated from the surface of a dry-aged beef.</title>
        <authorList>
            <person name="Toyotome T."/>
            <person name="Hosono M."/>
            <person name="Torimaru M."/>
            <person name="Fukuda K."/>
            <person name="Mikami N."/>
        </authorList>
    </citation>
    <scope>NUCLEOTIDE SEQUENCE [LARGE SCALE GENOMIC DNA]</scope>
    <source>
        <strain evidence="14 15">KT1a</strain>
    </source>
</reference>
<evidence type="ECO:0000313" key="14">
    <source>
        <dbReference type="EMBL" id="GAA5808790.1"/>
    </source>
</evidence>
<keyword evidence="15" id="KW-1185">Reference proteome</keyword>
<accession>A0ABP9YPL7</accession>
<feature type="transmembrane region" description="Helical" evidence="13">
    <location>
        <begin position="6"/>
        <end position="30"/>
    </location>
</feature>
<keyword evidence="4" id="KW-0813">Transport</keyword>
<feature type="transmembrane region" description="Helical" evidence="13">
    <location>
        <begin position="59"/>
        <end position="81"/>
    </location>
</feature>
<proteinExistence type="inferred from homology"/>
<evidence type="ECO:0000256" key="6">
    <source>
        <dbReference type="ARBA" id="ARBA00022816"/>
    </source>
</evidence>
<evidence type="ECO:0000256" key="11">
    <source>
        <dbReference type="ARBA" id="ARBA00023136"/>
    </source>
</evidence>
<evidence type="ECO:0000256" key="5">
    <source>
        <dbReference type="ARBA" id="ARBA00022692"/>
    </source>
</evidence>
<gene>
    <name evidence="14" type="ORF">MFLAVUS_002186</name>
</gene>
<comment type="caution">
    <text evidence="14">The sequence shown here is derived from an EMBL/GenBank/DDBJ whole genome shotgun (WGS) entry which is preliminary data.</text>
</comment>
<dbReference type="Proteomes" id="UP001473302">
    <property type="component" value="Unassembled WGS sequence"/>
</dbReference>
<protein>
    <recommendedName>
        <fullName evidence="16">Nucleoporin NDC1</fullName>
    </recommendedName>
</protein>
<evidence type="ECO:0000256" key="8">
    <source>
        <dbReference type="ARBA" id="ARBA00022989"/>
    </source>
</evidence>
<evidence type="ECO:0000256" key="12">
    <source>
        <dbReference type="ARBA" id="ARBA00023242"/>
    </source>
</evidence>
<keyword evidence="10" id="KW-0906">Nuclear pore complex</keyword>
<keyword evidence="8 13" id="KW-1133">Transmembrane helix</keyword>